<dbReference type="EMBL" id="JAVREK010000023">
    <property type="protein sequence ID" value="MDT0304310.1"/>
    <property type="molecule type" value="Genomic_DNA"/>
</dbReference>
<dbReference type="RefSeq" id="WP_311546806.1">
    <property type="nucleotide sequence ID" value="NZ_JAVREK010000023.1"/>
</dbReference>
<reference evidence="2" key="1">
    <citation type="submission" date="2023-07" db="EMBL/GenBank/DDBJ databases">
        <title>30 novel species of actinomycetes from the DSMZ collection.</title>
        <authorList>
            <person name="Nouioui I."/>
        </authorList>
    </citation>
    <scope>NUCLEOTIDE SEQUENCE [LARGE SCALE GENOMIC DNA]</scope>
    <source>
        <strain evidence="2">DSM 45055</strain>
    </source>
</reference>
<dbReference type="Proteomes" id="UP001183226">
    <property type="component" value="Unassembled WGS sequence"/>
</dbReference>
<evidence type="ECO:0000313" key="1">
    <source>
        <dbReference type="EMBL" id="MDT0304310.1"/>
    </source>
</evidence>
<organism evidence="1 2">
    <name type="scientific">Streptomonospora wellingtoniae</name>
    <dbReference type="NCBI Taxonomy" id="3075544"/>
    <lineage>
        <taxon>Bacteria</taxon>
        <taxon>Bacillati</taxon>
        <taxon>Actinomycetota</taxon>
        <taxon>Actinomycetes</taxon>
        <taxon>Streptosporangiales</taxon>
        <taxon>Nocardiopsidaceae</taxon>
        <taxon>Streptomonospora</taxon>
    </lineage>
</organism>
<evidence type="ECO:0008006" key="3">
    <source>
        <dbReference type="Google" id="ProtNLM"/>
    </source>
</evidence>
<comment type="caution">
    <text evidence="1">The sequence shown here is derived from an EMBL/GenBank/DDBJ whole genome shotgun (WGS) entry which is preliminary data.</text>
</comment>
<proteinExistence type="predicted"/>
<name>A0ABU2KYC1_9ACTN</name>
<evidence type="ECO:0000313" key="2">
    <source>
        <dbReference type="Proteomes" id="UP001183226"/>
    </source>
</evidence>
<gene>
    <name evidence="1" type="ORF">RM446_19510</name>
</gene>
<keyword evidence="2" id="KW-1185">Reference proteome</keyword>
<protein>
    <recommendedName>
        <fullName evidence="3">Zinc-finger domain-containing protein</fullName>
    </recommendedName>
</protein>
<sequence>MSSTLVPRPNPRHPCPELRDEYGPRGWMFFRTNGSCGTSRLHAVFCRSLPAACAHLIGFHEHVAAAWDEIAAGVAEQAEAVEGHAKTCDRCARALDNAKRHAELAG</sequence>
<accession>A0ABU2KYC1</accession>